<protein>
    <recommendedName>
        <fullName evidence="4 8">Probable 2-phosphosulfolactate phosphatase</fullName>
        <ecNumber evidence="3 8">3.1.3.71</ecNumber>
    </recommendedName>
</protein>
<dbReference type="SUPFAM" id="SSF142823">
    <property type="entry name" value="ComB-like"/>
    <property type="match status" value="1"/>
</dbReference>
<evidence type="ECO:0000256" key="8">
    <source>
        <dbReference type="HAMAP-Rule" id="MF_00490"/>
    </source>
</evidence>
<dbReference type="EMBL" id="CP035492">
    <property type="protein sequence ID" value="QAY66256.1"/>
    <property type="molecule type" value="Genomic_DNA"/>
</dbReference>
<dbReference type="Gene3D" id="3.90.1560.10">
    <property type="entry name" value="ComB-like"/>
    <property type="match status" value="1"/>
</dbReference>
<evidence type="ECO:0000256" key="3">
    <source>
        <dbReference type="ARBA" id="ARBA00012953"/>
    </source>
</evidence>
<dbReference type="InterPro" id="IPR036702">
    <property type="entry name" value="ComB-like_sf"/>
</dbReference>
<dbReference type="GO" id="GO:0000287">
    <property type="term" value="F:magnesium ion binding"/>
    <property type="evidence" value="ECO:0007669"/>
    <property type="project" value="UniProtKB-UniRule"/>
</dbReference>
<dbReference type="OrthoDB" id="4913at2"/>
<comment type="catalytic activity">
    <reaction evidence="7 8">
        <text>(2R)-O-phospho-3-sulfolactate + H2O = (2R)-3-sulfolactate + phosphate</text>
        <dbReference type="Rhea" id="RHEA:23416"/>
        <dbReference type="ChEBI" id="CHEBI:15377"/>
        <dbReference type="ChEBI" id="CHEBI:15597"/>
        <dbReference type="ChEBI" id="CHEBI:43474"/>
        <dbReference type="ChEBI" id="CHEBI:58738"/>
        <dbReference type="EC" id="3.1.3.71"/>
    </reaction>
</comment>
<comment type="cofactor">
    <cofactor evidence="1 8">
        <name>Mg(2+)</name>
        <dbReference type="ChEBI" id="CHEBI:18420"/>
    </cofactor>
</comment>
<evidence type="ECO:0000256" key="1">
    <source>
        <dbReference type="ARBA" id="ARBA00001946"/>
    </source>
</evidence>
<accession>A0A4P6EUB9</accession>
<evidence type="ECO:0000256" key="7">
    <source>
        <dbReference type="ARBA" id="ARBA00033711"/>
    </source>
</evidence>
<dbReference type="InterPro" id="IPR005238">
    <property type="entry name" value="ComB-like"/>
</dbReference>
<evidence type="ECO:0000313" key="10">
    <source>
        <dbReference type="Proteomes" id="UP000293568"/>
    </source>
</evidence>
<evidence type="ECO:0000256" key="4">
    <source>
        <dbReference type="ARBA" id="ARBA00021948"/>
    </source>
</evidence>
<name>A0A4P6EUB9_9BACL</name>
<dbReference type="EC" id="3.1.3.71" evidence="3 8"/>
<comment type="similarity">
    <text evidence="2 8">Belongs to the ComB family.</text>
</comment>
<evidence type="ECO:0000256" key="6">
    <source>
        <dbReference type="ARBA" id="ARBA00022842"/>
    </source>
</evidence>
<dbReference type="KEGG" id="pprt:ET464_07420"/>
<dbReference type="AlphaFoldDB" id="A0A4P6EUB9"/>
<dbReference type="HAMAP" id="MF_00490">
    <property type="entry name" value="ComB"/>
    <property type="match status" value="1"/>
</dbReference>
<dbReference type="Proteomes" id="UP000293568">
    <property type="component" value="Chromosome"/>
</dbReference>
<keyword evidence="5 8" id="KW-0378">Hydrolase</keyword>
<dbReference type="FunFam" id="3.90.1560.10:FF:000001">
    <property type="entry name" value="Probable 2-phosphosulfolactate phosphatase"/>
    <property type="match status" value="1"/>
</dbReference>
<reference evidence="9 10" key="1">
    <citation type="submission" date="2019-01" db="EMBL/GenBank/DDBJ databases">
        <title>Genome sequencing of strain FW100M-2.</title>
        <authorList>
            <person name="Heo J."/>
            <person name="Kim S.-J."/>
            <person name="Kim J.-S."/>
            <person name="Hong S.-B."/>
            <person name="Kwon S.-W."/>
        </authorList>
    </citation>
    <scope>NUCLEOTIDE SEQUENCE [LARGE SCALE GENOMIC DNA]</scope>
    <source>
        <strain evidence="9 10">FW100M-2</strain>
    </source>
</reference>
<proteinExistence type="inferred from homology"/>
<dbReference type="RefSeq" id="WP_129439652.1">
    <property type="nucleotide sequence ID" value="NZ_CP035492.1"/>
</dbReference>
<sequence>MQVQVISSANEISASQMVNKTVIVIDVLRTISTIITALAAGAASVTPVETVMEARSLQRAGDLLCGERFCRKITGFDLGNSPFEYEALTVDSRRILLTTTNGTRALLKAMRADYVLAGALLNAGSCARLAHDLRRDVILLCAGAHDQFAAEDGLCAGLMIDRLQSLRQAPVELDDFGLAMLGFYRNNEHSIESAVASSLTGKKLIKLGYKKDVELCTKIDHFNMVPRLNGDSLLLAGGTS</sequence>
<evidence type="ECO:0000256" key="5">
    <source>
        <dbReference type="ARBA" id="ARBA00022801"/>
    </source>
</evidence>
<dbReference type="Pfam" id="PF04029">
    <property type="entry name" value="2-ph_phosp"/>
    <property type="match status" value="1"/>
</dbReference>
<dbReference type="GO" id="GO:0050545">
    <property type="term" value="F:sulfopyruvate decarboxylase activity"/>
    <property type="evidence" value="ECO:0007669"/>
    <property type="project" value="TreeGrafter"/>
</dbReference>
<dbReference type="GO" id="GO:0050532">
    <property type="term" value="F:2-phosphosulfolactate phosphatase activity"/>
    <property type="evidence" value="ECO:0007669"/>
    <property type="project" value="UniProtKB-UniRule"/>
</dbReference>
<dbReference type="PANTHER" id="PTHR37311:SF1">
    <property type="entry name" value="2-PHOSPHOSULFOLACTATE PHOSPHATASE-RELATED"/>
    <property type="match status" value="1"/>
</dbReference>
<evidence type="ECO:0000256" key="2">
    <source>
        <dbReference type="ARBA" id="ARBA00009997"/>
    </source>
</evidence>
<evidence type="ECO:0000313" key="9">
    <source>
        <dbReference type="EMBL" id="QAY66256.1"/>
    </source>
</evidence>
<organism evidence="9 10">
    <name type="scientific">Paenibacillus protaetiae</name>
    <dbReference type="NCBI Taxonomy" id="2509456"/>
    <lineage>
        <taxon>Bacteria</taxon>
        <taxon>Bacillati</taxon>
        <taxon>Bacillota</taxon>
        <taxon>Bacilli</taxon>
        <taxon>Bacillales</taxon>
        <taxon>Paenibacillaceae</taxon>
        <taxon>Paenibacillus</taxon>
    </lineage>
</organism>
<keyword evidence="10" id="KW-1185">Reference proteome</keyword>
<dbReference type="PANTHER" id="PTHR37311">
    <property type="entry name" value="2-PHOSPHOSULFOLACTATE PHOSPHATASE-RELATED"/>
    <property type="match status" value="1"/>
</dbReference>
<gene>
    <name evidence="8" type="primary">comB</name>
    <name evidence="9" type="ORF">ET464_07420</name>
</gene>
<keyword evidence="6 8" id="KW-0460">Magnesium</keyword>